<comment type="caution">
    <text evidence="2">The sequence shown here is derived from an EMBL/GenBank/DDBJ whole genome shotgun (WGS) entry which is preliminary data.</text>
</comment>
<dbReference type="Proteomes" id="UP001651690">
    <property type="component" value="Unassembled WGS sequence"/>
</dbReference>
<dbReference type="EMBL" id="JANDBD010000004">
    <property type="protein sequence ID" value="MCP9272779.1"/>
    <property type="molecule type" value="Genomic_DNA"/>
</dbReference>
<accession>A0ABT1M0V1</accession>
<evidence type="ECO:0000256" key="1">
    <source>
        <dbReference type="SAM" id="MobiDB-lite"/>
    </source>
</evidence>
<feature type="region of interest" description="Disordered" evidence="1">
    <location>
        <begin position="1"/>
        <end position="36"/>
    </location>
</feature>
<gene>
    <name evidence="2" type="ORF">NM203_11345</name>
</gene>
<protein>
    <submittedName>
        <fullName evidence="2">Uncharacterized protein</fullName>
    </submittedName>
</protein>
<evidence type="ECO:0000313" key="3">
    <source>
        <dbReference type="Proteomes" id="UP001651690"/>
    </source>
</evidence>
<feature type="compositionally biased region" description="Low complexity" evidence="1">
    <location>
        <begin position="22"/>
        <end position="36"/>
    </location>
</feature>
<evidence type="ECO:0000313" key="2">
    <source>
        <dbReference type="EMBL" id="MCP9272779.1"/>
    </source>
</evidence>
<keyword evidence="3" id="KW-1185">Reference proteome</keyword>
<dbReference type="RefSeq" id="WP_255060003.1">
    <property type="nucleotide sequence ID" value="NZ_JANDBD010000004.1"/>
</dbReference>
<name>A0ABT1M0V1_9MYCO</name>
<reference evidence="2 3" key="1">
    <citation type="submission" date="2022-06" db="EMBL/GenBank/DDBJ databases">
        <title>Mycolicibacterium sp. CAU 1645 isolated from seawater.</title>
        <authorList>
            <person name="Kim W."/>
        </authorList>
    </citation>
    <scope>NUCLEOTIDE SEQUENCE [LARGE SCALE GENOMIC DNA]</scope>
    <source>
        <strain evidence="2 3">CAU 1645</strain>
    </source>
</reference>
<sequence>MTQLTPAERTMRARLGAHTSWANTTDRSARTAAAREAALRRFETQVDPEGLLSPEERHRLAEHARKAHMLKLSMAAAKARRRRAGGVA</sequence>
<proteinExistence type="predicted"/>
<organism evidence="2 3">
    <name type="scientific">Mycolicibacterium arenosum</name>
    <dbReference type="NCBI Taxonomy" id="2952157"/>
    <lineage>
        <taxon>Bacteria</taxon>
        <taxon>Bacillati</taxon>
        <taxon>Actinomycetota</taxon>
        <taxon>Actinomycetes</taxon>
        <taxon>Mycobacteriales</taxon>
        <taxon>Mycobacteriaceae</taxon>
        <taxon>Mycolicibacterium</taxon>
    </lineage>
</organism>